<evidence type="ECO:0000256" key="3">
    <source>
        <dbReference type="ARBA" id="ARBA00010763"/>
    </source>
</evidence>
<reference evidence="9 10" key="2">
    <citation type="submission" date="2018-08" db="EMBL/GenBank/DDBJ databases">
        <title>The draft genome of Acinetobacter sichuanensis strain WCHAc060041.</title>
        <authorList>
            <person name="Qin J."/>
            <person name="Feng Y."/>
            <person name="Zong Z."/>
        </authorList>
    </citation>
    <scope>NUCLEOTIDE SEQUENCE [LARGE SCALE GENOMIC DNA]</scope>
    <source>
        <strain evidence="9 10">WCHAc060041</strain>
    </source>
</reference>
<name>A0A371YVY4_9GAMM</name>
<dbReference type="SMART" id="SM00852">
    <property type="entry name" value="MoCF_biosynth"/>
    <property type="match status" value="1"/>
</dbReference>
<dbReference type="InterPro" id="IPR001453">
    <property type="entry name" value="MoaB/Mog_dom"/>
</dbReference>
<keyword evidence="11" id="KW-1185">Reference proteome</keyword>
<evidence type="ECO:0000259" key="7">
    <source>
        <dbReference type="SMART" id="SM00852"/>
    </source>
</evidence>
<gene>
    <name evidence="8" type="ORF">ACFODO_14750</name>
    <name evidence="9" type="ORF">C9E89_001325</name>
</gene>
<dbReference type="SUPFAM" id="SSF63867">
    <property type="entry name" value="MoeA C-terminal domain-like"/>
    <property type="match status" value="1"/>
</dbReference>
<feature type="domain" description="MoaB/Mog" evidence="7">
    <location>
        <begin position="185"/>
        <end position="327"/>
    </location>
</feature>
<dbReference type="PANTHER" id="PTHR10192">
    <property type="entry name" value="MOLYBDOPTERIN BIOSYNTHESIS PROTEIN"/>
    <property type="match status" value="1"/>
</dbReference>
<dbReference type="Gene3D" id="2.170.190.11">
    <property type="entry name" value="Molybdopterin biosynthesis moea protein, domain 3"/>
    <property type="match status" value="1"/>
</dbReference>
<dbReference type="Gene3D" id="3.40.980.10">
    <property type="entry name" value="MoaB/Mog-like domain"/>
    <property type="match status" value="1"/>
</dbReference>
<dbReference type="InterPro" id="IPR005110">
    <property type="entry name" value="MoeA_linker/N"/>
</dbReference>
<dbReference type="PANTHER" id="PTHR10192:SF5">
    <property type="entry name" value="GEPHYRIN"/>
    <property type="match status" value="1"/>
</dbReference>
<dbReference type="OrthoDB" id="9804758at2"/>
<dbReference type="Pfam" id="PF03454">
    <property type="entry name" value="MoeA_C"/>
    <property type="match status" value="1"/>
</dbReference>
<keyword evidence="4 6" id="KW-0501">Molybdenum cofactor biosynthesis</keyword>
<dbReference type="UniPathway" id="UPA00344"/>
<dbReference type="InterPro" id="IPR036425">
    <property type="entry name" value="MoaB/Mog-like_dom_sf"/>
</dbReference>
<dbReference type="Pfam" id="PF03453">
    <property type="entry name" value="MoeA_N"/>
    <property type="match status" value="1"/>
</dbReference>
<comment type="cofactor">
    <cofactor evidence="6">
        <name>Mg(2+)</name>
        <dbReference type="ChEBI" id="CHEBI:18420"/>
    </cofactor>
</comment>
<keyword evidence="6" id="KW-0479">Metal-binding</keyword>
<dbReference type="InterPro" id="IPR038987">
    <property type="entry name" value="MoeA-like"/>
</dbReference>
<dbReference type="GO" id="GO:0061599">
    <property type="term" value="F:molybdopterin molybdotransferase activity"/>
    <property type="evidence" value="ECO:0007669"/>
    <property type="project" value="UniProtKB-UniRule"/>
</dbReference>
<evidence type="ECO:0000313" key="9">
    <source>
        <dbReference type="EMBL" id="RFC85588.1"/>
    </source>
</evidence>
<dbReference type="EC" id="2.10.1.1" evidence="6"/>
<dbReference type="CDD" id="cd00887">
    <property type="entry name" value="MoeA"/>
    <property type="match status" value="1"/>
</dbReference>
<evidence type="ECO:0000256" key="4">
    <source>
        <dbReference type="ARBA" id="ARBA00023150"/>
    </source>
</evidence>
<organism evidence="9 10">
    <name type="scientific">Acinetobacter sichuanensis</name>
    <dbReference type="NCBI Taxonomy" id="2136183"/>
    <lineage>
        <taxon>Bacteria</taxon>
        <taxon>Pseudomonadati</taxon>
        <taxon>Pseudomonadota</taxon>
        <taxon>Gammaproteobacteria</taxon>
        <taxon>Moraxellales</taxon>
        <taxon>Moraxellaceae</taxon>
        <taxon>Acinetobacter</taxon>
    </lineage>
</organism>
<dbReference type="SUPFAM" id="SSF63882">
    <property type="entry name" value="MoeA N-terminal region -like"/>
    <property type="match status" value="1"/>
</dbReference>
<dbReference type="GO" id="GO:0006777">
    <property type="term" value="P:Mo-molybdopterin cofactor biosynthetic process"/>
    <property type="evidence" value="ECO:0007669"/>
    <property type="project" value="UniProtKB-UniRule"/>
</dbReference>
<dbReference type="Pfam" id="PF00994">
    <property type="entry name" value="MoCF_biosynth"/>
    <property type="match status" value="1"/>
</dbReference>
<keyword evidence="6 9" id="KW-0808">Transferase</keyword>
<accession>A0A371YVY4</accession>
<dbReference type="InterPro" id="IPR036688">
    <property type="entry name" value="MoeA_C_domain_IV_sf"/>
</dbReference>
<dbReference type="GO" id="GO:0005829">
    <property type="term" value="C:cytosol"/>
    <property type="evidence" value="ECO:0007669"/>
    <property type="project" value="TreeGrafter"/>
</dbReference>
<evidence type="ECO:0000313" key="8">
    <source>
        <dbReference type="EMBL" id="MFC2996495.1"/>
    </source>
</evidence>
<protein>
    <recommendedName>
        <fullName evidence="6">Molybdopterin molybdenumtransferase</fullName>
        <ecNumber evidence="6">2.10.1.1</ecNumber>
    </recommendedName>
</protein>
<evidence type="ECO:0000256" key="6">
    <source>
        <dbReference type="RuleBase" id="RU365090"/>
    </source>
</evidence>
<keyword evidence="6" id="KW-0500">Molybdenum</keyword>
<sequence>MSACGAESGLISIEQALALISSHTQALAIEQLALHSALNRYLAEDLYSSIDLPLFAQSAVDGYALCSNGTVEIGCQFELLGEIKAGQCSELQLKQGQAIRIFTGAQIPEGTTTIARQEIIKIIENQKIELTETLKLHADTRDQGEEIAVGQCLAQRGQQLSVGAIAALSMAGIQQVRVFQYPKIAVVITGDEVAVNVEDLASGKIFDANAPLIQTWFQQNNQKVEIFHVADTEHAVKTLLQDLAKDHDVILTTGGVSVGDYDFIRPVTLNLGFEQIFWKVKQKPGKPMFFAKQERPQKAPCYLLGLPGNPAAVYVGMQIYTATLIQALQGQAHDLKWFNAVLKHDLKADARDRFLRMTAQFEQATLTVNSLSKQQSHMLTNLMQANCLVRIIAGQTPKAGQIVQGIFI</sequence>
<reference evidence="8" key="4">
    <citation type="submission" date="2024-09" db="EMBL/GenBank/DDBJ databases">
        <authorList>
            <person name="Sun Q."/>
            <person name="Mori K."/>
        </authorList>
    </citation>
    <scope>NUCLEOTIDE SEQUENCE</scope>
    <source>
        <strain evidence="8">KCTC 62575</strain>
    </source>
</reference>
<evidence type="ECO:0000256" key="5">
    <source>
        <dbReference type="ARBA" id="ARBA00047317"/>
    </source>
</evidence>
<dbReference type="NCBIfam" id="TIGR00177">
    <property type="entry name" value="molyb_syn"/>
    <property type="match status" value="1"/>
</dbReference>
<reference evidence="8" key="1">
    <citation type="journal article" date="2014" name="Int. J. Syst. Evol. Microbiol.">
        <title>Complete genome of a new Firmicutes species belonging to the dominant human colonic microbiota ('Ruminococcus bicirculans') reveals two chromosomes and a selective capacity to utilize plant glucans.</title>
        <authorList>
            <consortium name="NISC Comparative Sequencing Program"/>
            <person name="Wegmann U."/>
            <person name="Louis P."/>
            <person name="Goesmann A."/>
            <person name="Henrissat B."/>
            <person name="Duncan S.H."/>
            <person name="Flint H.J."/>
        </authorList>
    </citation>
    <scope>NUCLEOTIDE SEQUENCE</scope>
    <source>
        <strain evidence="8">KCTC 62575</strain>
    </source>
</reference>
<dbReference type="RefSeq" id="WP_107006632.1">
    <property type="nucleotide sequence ID" value="NZ_JBHRSF010000071.1"/>
</dbReference>
<comment type="similarity">
    <text evidence="3 6">Belongs to the MoeA family.</text>
</comment>
<dbReference type="Gene3D" id="2.40.340.10">
    <property type="entry name" value="MoeA, C-terminal, domain IV"/>
    <property type="match status" value="1"/>
</dbReference>
<dbReference type="EMBL" id="PYIX02000001">
    <property type="protein sequence ID" value="RFC85588.1"/>
    <property type="molecule type" value="Genomic_DNA"/>
</dbReference>
<evidence type="ECO:0000256" key="1">
    <source>
        <dbReference type="ARBA" id="ARBA00002901"/>
    </source>
</evidence>
<dbReference type="SUPFAM" id="SSF53218">
    <property type="entry name" value="Molybdenum cofactor biosynthesis proteins"/>
    <property type="match status" value="1"/>
</dbReference>
<dbReference type="GO" id="GO:0046872">
    <property type="term" value="F:metal ion binding"/>
    <property type="evidence" value="ECO:0007669"/>
    <property type="project" value="UniProtKB-UniRule"/>
</dbReference>
<dbReference type="InterPro" id="IPR005111">
    <property type="entry name" value="MoeA_C_domain_IV"/>
</dbReference>
<dbReference type="InterPro" id="IPR036135">
    <property type="entry name" value="MoeA_linker/N_sf"/>
</dbReference>
<proteinExistence type="inferred from homology"/>
<comment type="function">
    <text evidence="1 6">Catalyzes the insertion of molybdate into adenylated molybdopterin with the concomitant release of AMP.</text>
</comment>
<dbReference type="Proteomes" id="UP000240957">
    <property type="component" value="Unassembled WGS sequence"/>
</dbReference>
<comment type="caution">
    <text evidence="9">The sequence shown here is derived from an EMBL/GenBank/DDBJ whole genome shotgun (WGS) entry which is preliminary data.</text>
</comment>
<dbReference type="EMBL" id="JBHRSF010000071">
    <property type="protein sequence ID" value="MFC2996495.1"/>
    <property type="molecule type" value="Genomic_DNA"/>
</dbReference>
<comment type="catalytic activity">
    <reaction evidence="5">
        <text>adenylyl-molybdopterin + molybdate = Mo-molybdopterin + AMP + H(+)</text>
        <dbReference type="Rhea" id="RHEA:35047"/>
        <dbReference type="ChEBI" id="CHEBI:15378"/>
        <dbReference type="ChEBI" id="CHEBI:36264"/>
        <dbReference type="ChEBI" id="CHEBI:62727"/>
        <dbReference type="ChEBI" id="CHEBI:71302"/>
        <dbReference type="ChEBI" id="CHEBI:456215"/>
        <dbReference type="EC" id="2.10.1.1"/>
    </reaction>
</comment>
<evidence type="ECO:0000313" key="10">
    <source>
        <dbReference type="Proteomes" id="UP000240957"/>
    </source>
</evidence>
<evidence type="ECO:0000313" key="11">
    <source>
        <dbReference type="Proteomes" id="UP001595455"/>
    </source>
</evidence>
<dbReference type="AlphaFoldDB" id="A0A371YVY4"/>
<comment type="pathway">
    <text evidence="2 6">Cofactor biosynthesis; molybdopterin biosynthesis.</text>
</comment>
<dbReference type="Proteomes" id="UP001595455">
    <property type="component" value="Unassembled WGS sequence"/>
</dbReference>
<keyword evidence="6" id="KW-0460">Magnesium</keyword>
<evidence type="ECO:0000256" key="2">
    <source>
        <dbReference type="ARBA" id="ARBA00005046"/>
    </source>
</evidence>
<reference evidence="11" key="3">
    <citation type="journal article" date="2019" name="Int. J. Syst. Evol. Microbiol.">
        <title>The Global Catalogue of Microorganisms (GCM) 10K type strain sequencing project: providing services to taxonomists for standard genome sequencing and annotation.</title>
        <authorList>
            <consortium name="The Broad Institute Genomics Platform"/>
            <consortium name="The Broad Institute Genome Sequencing Center for Infectious Disease"/>
            <person name="Wu L."/>
            <person name="Ma J."/>
        </authorList>
    </citation>
    <scope>NUCLEOTIDE SEQUENCE [LARGE SCALE GENOMIC DNA]</scope>
    <source>
        <strain evidence="11">KCTC 62575</strain>
    </source>
</reference>
<dbReference type="Gene3D" id="3.90.105.10">
    <property type="entry name" value="Molybdopterin biosynthesis moea protein, domain 2"/>
    <property type="match status" value="1"/>
</dbReference>